<evidence type="ECO:0000256" key="1">
    <source>
        <dbReference type="SAM" id="MobiDB-lite"/>
    </source>
</evidence>
<keyword evidence="4" id="KW-1185">Reference proteome</keyword>
<reference evidence="3 4" key="2">
    <citation type="journal article" date="2011" name="Stand. Genomic Sci.">
        <title>Complete genome sequence of Isosphaera pallida type strain (IS1B).</title>
        <authorList>
            <consortium name="US DOE Joint Genome Institute (JGI-PGF)"/>
            <person name="Goker M."/>
            <person name="Cleland D."/>
            <person name="Saunders E."/>
            <person name="Lapidus A."/>
            <person name="Nolan M."/>
            <person name="Lucas S."/>
            <person name="Hammon N."/>
            <person name="Deshpande S."/>
            <person name="Cheng J.F."/>
            <person name="Tapia R."/>
            <person name="Han C."/>
            <person name="Goodwin L."/>
            <person name="Pitluck S."/>
            <person name="Liolios K."/>
            <person name="Pagani I."/>
            <person name="Ivanova N."/>
            <person name="Mavromatis K."/>
            <person name="Pati A."/>
            <person name="Chen A."/>
            <person name="Palaniappan K."/>
            <person name="Land M."/>
            <person name="Hauser L."/>
            <person name="Chang Y.J."/>
            <person name="Jeffries C.D."/>
            <person name="Detter J.C."/>
            <person name="Beck B."/>
            <person name="Woyke T."/>
            <person name="Bristow J."/>
            <person name="Eisen J.A."/>
            <person name="Markowitz V."/>
            <person name="Hugenholtz P."/>
            <person name="Kyrpides N.C."/>
            <person name="Klenk H.P."/>
        </authorList>
    </citation>
    <scope>NUCLEOTIDE SEQUENCE [LARGE SCALE GENOMIC DNA]</scope>
    <source>
        <strain evidence="4">ATCC 43644 / DSM 9630 / IS1B</strain>
    </source>
</reference>
<protein>
    <submittedName>
        <fullName evidence="3">Uncharacterized protein</fullName>
    </submittedName>
</protein>
<accession>E8R6P9</accession>
<dbReference type="Proteomes" id="UP000008631">
    <property type="component" value="Chromosome"/>
</dbReference>
<sequence>MLKLAPLVVVLAVAVADCVFVQLCSAAEAAAPPSETTTTNRATELATLSDGRVVPGRLTRREPGEFGFQPQENENDPGAGFVPLEQLGLITREVEHDRRSPRIAPPLRAFLGGDQRLSGRLVELTAQTAVMERDADDSARTQRVVLDRAGLIALAQRAGEAVVWEEGFDDPALPGWICEGQAPVVVSGPLDDGGQAGQPNANPADSPGIAKPLTGSGALRITSVNGMIRHRLAQPLRAGRLELAFGERVRRAPNRRWMVELVFRESSAAVESKLQVILGWSEETVLARSEQGPGLGVQRLNRRGGWRRLAVSFGPRGVGALVDGRELARGGPTTGPLAEVRIVADQVGVVGSEGPESVAFVDDLRLVKSTEPLGRPQLDPQQDSVRLVSGDQLFGTILHADDREATLEFANRMLKLAWSDLAELRFRARSHPARPLEGSFVRVEWQVGPEPGDLDRLEGVLEGLDDTTLTLATNRAGSIVVPRDRLRKLQPLGRSWRWVLEDRPRHVGDDDRPDLDPPAPEGASLEWSFTWDGPPNPPPTLVFDVLDLVGEANALYLSDLVRDGGMRANLLLNGQPIDYLNRYVQTRNDRPERLRIPLPPNTLQPGPNTLHIKQTGTKDDPNNLDDWILLQMFLERELDNPHSQLE</sequence>
<feature type="region of interest" description="Disordered" evidence="1">
    <location>
        <begin position="188"/>
        <end position="213"/>
    </location>
</feature>
<keyword evidence="2" id="KW-0732">Signal</keyword>
<name>E8R6P9_ISOPI</name>
<dbReference type="KEGG" id="ipa:Isop_3392"/>
<dbReference type="EMBL" id="CP002353">
    <property type="protein sequence ID" value="ADV63951.1"/>
    <property type="molecule type" value="Genomic_DNA"/>
</dbReference>
<evidence type="ECO:0000313" key="4">
    <source>
        <dbReference type="Proteomes" id="UP000008631"/>
    </source>
</evidence>
<evidence type="ECO:0000313" key="3">
    <source>
        <dbReference type="EMBL" id="ADV63951.1"/>
    </source>
</evidence>
<evidence type="ECO:0000256" key="2">
    <source>
        <dbReference type="SAM" id="SignalP"/>
    </source>
</evidence>
<dbReference type="AlphaFoldDB" id="E8R6P9"/>
<gene>
    <name evidence="3" type="ordered locus">Isop_3392</name>
</gene>
<dbReference type="RefSeq" id="WP_013566239.1">
    <property type="nucleotide sequence ID" value="NC_014962.1"/>
</dbReference>
<feature type="chain" id="PRO_5003229497" evidence="2">
    <location>
        <begin position="27"/>
        <end position="646"/>
    </location>
</feature>
<dbReference type="InParanoid" id="E8R6P9"/>
<dbReference type="OrthoDB" id="247651at2"/>
<organism evidence="3 4">
    <name type="scientific">Isosphaera pallida (strain ATCC 43644 / DSM 9630 / IS1B)</name>
    <dbReference type="NCBI Taxonomy" id="575540"/>
    <lineage>
        <taxon>Bacteria</taxon>
        <taxon>Pseudomonadati</taxon>
        <taxon>Planctomycetota</taxon>
        <taxon>Planctomycetia</taxon>
        <taxon>Isosphaerales</taxon>
        <taxon>Isosphaeraceae</taxon>
        <taxon>Isosphaera</taxon>
    </lineage>
</organism>
<reference key="1">
    <citation type="submission" date="2010-11" db="EMBL/GenBank/DDBJ databases">
        <title>The complete sequence of chromosome of Isophaera pallida ATCC 43644.</title>
        <authorList>
            <consortium name="US DOE Joint Genome Institute (JGI-PGF)"/>
            <person name="Lucas S."/>
            <person name="Copeland A."/>
            <person name="Lapidus A."/>
            <person name="Bruce D."/>
            <person name="Goodwin L."/>
            <person name="Pitluck S."/>
            <person name="Kyrpides N."/>
            <person name="Mavromatis K."/>
            <person name="Pagani I."/>
            <person name="Ivanova N."/>
            <person name="Saunders E."/>
            <person name="Brettin T."/>
            <person name="Detter J.C."/>
            <person name="Han C."/>
            <person name="Tapia R."/>
            <person name="Land M."/>
            <person name="Hauser L."/>
            <person name="Markowitz V."/>
            <person name="Cheng J.-F."/>
            <person name="Hugenholtz P."/>
            <person name="Woyke T."/>
            <person name="Wu D."/>
            <person name="Eisen J.A."/>
        </authorList>
    </citation>
    <scope>NUCLEOTIDE SEQUENCE</scope>
    <source>
        <strain>ATCC 43644</strain>
    </source>
</reference>
<proteinExistence type="predicted"/>
<dbReference type="HOGENOM" id="CLU_423772_0_0_0"/>
<feature type="region of interest" description="Disordered" evidence="1">
    <location>
        <begin position="50"/>
        <end position="80"/>
    </location>
</feature>
<dbReference type="eggNOG" id="ENOG5033FY5">
    <property type="taxonomic scope" value="Bacteria"/>
</dbReference>
<feature type="signal peptide" evidence="2">
    <location>
        <begin position="1"/>
        <end position="26"/>
    </location>
</feature>